<evidence type="ECO:0000259" key="7">
    <source>
        <dbReference type="Pfam" id="PF00264"/>
    </source>
</evidence>
<sequence length="833" mass="93221">MVENRASHLSLHEMVAKSAGPELRSLLDLKSKRNLKPKEAAKLRALELCAQLRILRASRIAVTTCSSAAMECIKEIAPTHLLLDEAGMCSIPEALVPLMSGVKRFVMIGDVQQLPPLILSSRAHRCGLAISVMERAIAPRFPANSQGKECSVEGAGTQSFFWTEGINVRGNAVIANRVPGVVLKPQHRMHPSISAFSNSEFYEDELVDAVDVEELEGVTAKWNWRPGQRKAFLECREPEARCGDSFINVTQAVQIVDLAEEFIDIGIKPEDVGIITFYRAQTEFVQHIIRKGNHSDGGKLKGLEAKNVDGFQSQEKQVILLSTVRANEKGNCGFLKDFRRVNVALTRAKSGLLIIGSSETLATDKVLNSMLRHYQSNGTIYGGCVGHLRSIEIDIGEPKEEDADAETDDKEDEFERCFELDIASDSPNIFKCKVCDISVSGVALSHEHLNDLQKVLKQGTIHSPHTSPVRQSSSDWITGKNSLKTHYQRDSQVFGWIFGIPILEFKKECDDSSQKYLDRAWVCFERILKKYPTSVLQMWDEIRPEIEYDGIEDNDDYDTPPNDGPASSNCLHAKQGSTFAIAPPYSNSLPNTLPLEIPTPKSPTTKQPTTTTTRTTQTTRTVHRTTSRPTPPPSSHNAFDCNKLRDPQDRHHCQKLKKWDKEARKIKKVKKPRHPPGISQMIAYQRPDLALIESQLHVCMTFACVCEHLEDVVVRDGQCFMYNKTRIEKAIRVVNIISSYDITLGLTGLVLLMLLGPAYLLFHREYLKRFELALRSYNFGTALPYIDWTLDDALDNPEDSILFSEHLLGETPADGGFIMNGRLKGWGTLEVAQ</sequence>
<dbReference type="AlphaFoldDB" id="A0A2A2L724"/>
<evidence type="ECO:0000313" key="11">
    <source>
        <dbReference type="Proteomes" id="UP000218231"/>
    </source>
</evidence>
<dbReference type="EMBL" id="LIAE01007115">
    <property type="protein sequence ID" value="PAV81847.1"/>
    <property type="molecule type" value="Genomic_DNA"/>
</dbReference>
<dbReference type="GO" id="GO:0016787">
    <property type="term" value="F:hydrolase activity"/>
    <property type="evidence" value="ECO:0007669"/>
    <property type="project" value="UniProtKB-KW"/>
</dbReference>
<dbReference type="Pfam" id="PF00264">
    <property type="entry name" value="Tyrosinase"/>
    <property type="match status" value="1"/>
</dbReference>
<dbReference type="GO" id="GO:0016491">
    <property type="term" value="F:oxidoreductase activity"/>
    <property type="evidence" value="ECO:0007669"/>
    <property type="project" value="InterPro"/>
</dbReference>
<dbReference type="InterPro" id="IPR047187">
    <property type="entry name" value="SF1_C_Upf1"/>
</dbReference>
<evidence type="ECO:0000313" key="10">
    <source>
        <dbReference type="EMBL" id="PAV81847.1"/>
    </source>
</evidence>
<feature type="compositionally biased region" description="Low complexity" evidence="5">
    <location>
        <begin position="598"/>
        <end position="620"/>
    </location>
</feature>
<evidence type="ECO:0000256" key="5">
    <source>
        <dbReference type="SAM" id="MobiDB-lite"/>
    </source>
</evidence>
<protein>
    <recommendedName>
        <fullName evidence="12">DNA2/NAM7 helicase-like C-terminal domain-containing protein</fullName>
    </recommendedName>
</protein>
<dbReference type="FunFam" id="3.40.50.300:FF:000326">
    <property type="entry name" value="P-loop containing nucleoside triphosphate hydrolase"/>
    <property type="match status" value="1"/>
</dbReference>
<keyword evidence="3" id="KW-0347">Helicase</keyword>
<name>A0A2A2L724_9BILA</name>
<dbReference type="SUPFAM" id="SSF52540">
    <property type="entry name" value="P-loop containing nucleoside triphosphate hydrolases"/>
    <property type="match status" value="1"/>
</dbReference>
<dbReference type="Gene3D" id="3.40.50.300">
    <property type="entry name" value="P-loop containing nucleotide triphosphate hydrolases"/>
    <property type="match status" value="2"/>
</dbReference>
<dbReference type="InterPro" id="IPR027417">
    <property type="entry name" value="P-loop_NTPase"/>
</dbReference>
<keyword evidence="4" id="KW-0067">ATP-binding</keyword>
<dbReference type="Pfam" id="PF13087">
    <property type="entry name" value="AAA_12"/>
    <property type="match status" value="1"/>
</dbReference>
<evidence type="ECO:0000256" key="1">
    <source>
        <dbReference type="ARBA" id="ARBA00022741"/>
    </source>
</evidence>
<accession>A0A2A2L724</accession>
<feature type="domain" description="DNA2/NAM7 helicase helicase" evidence="8">
    <location>
        <begin position="40"/>
        <end position="120"/>
    </location>
</feature>
<feature type="domain" description="DNA2/NAM7 helicase-like C-terminal" evidence="9">
    <location>
        <begin position="178"/>
        <end position="358"/>
    </location>
</feature>
<evidence type="ECO:0000256" key="3">
    <source>
        <dbReference type="ARBA" id="ARBA00022806"/>
    </source>
</evidence>
<evidence type="ECO:0008006" key="12">
    <source>
        <dbReference type="Google" id="ProtNLM"/>
    </source>
</evidence>
<dbReference type="InterPro" id="IPR008922">
    <property type="entry name" value="Di-copper_centre_dom_sf"/>
</dbReference>
<comment type="caution">
    <text evidence="10">The sequence shown here is derived from an EMBL/GenBank/DDBJ whole genome shotgun (WGS) entry which is preliminary data.</text>
</comment>
<proteinExistence type="predicted"/>
<dbReference type="InterPro" id="IPR002227">
    <property type="entry name" value="Tyrosinase_Cu-bd"/>
</dbReference>
<organism evidence="10 11">
    <name type="scientific">Diploscapter pachys</name>
    <dbReference type="NCBI Taxonomy" id="2018661"/>
    <lineage>
        <taxon>Eukaryota</taxon>
        <taxon>Metazoa</taxon>
        <taxon>Ecdysozoa</taxon>
        <taxon>Nematoda</taxon>
        <taxon>Chromadorea</taxon>
        <taxon>Rhabditida</taxon>
        <taxon>Rhabditina</taxon>
        <taxon>Rhabditomorpha</taxon>
        <taxon>Rhabditoidea</taxon>
        <taxon>Rhabditidae</taxon>
        <taxon>Diploscapter</taxon>
    </lineage>
</organism>
<dbReference type="GO" id="GO:0005694">
    <property type="term" value="C:chromosome"/>
    <property type="evidence" value="ECO:0007669"/>
    <property type="project" value="UniProtKB-ARBA"/>
</dbReference>
<feature type="transmembrane region" description="Helical" evidence="6">
    <location>
        <begin position="742"/>
        <end position="762"/>
    </location>
</feature>
<keyword evidence="6" id="KW-0812">Transmembrane</keyword>
<reference evidence="10 11" key="1">
    <citation type="journal article" date="2017" name="Curr. Biol.">
        <title>Genome architecture and evolution of a unichromosomal asexual nematode.</title>
        <authorList>
            <person name="Fradin H."/>
            <person name="Zegar C."/>
            <person name="Gutwein M."/>
            <person name="Lucas J."/>
            <person name="Kovtun M."/>
            <person name="Corcoran D."/>
            <person name="Baugh L.R."/>
            <person name="Kiontke K."/>
            <person name="Gunsalus K."/>
            <person name="Fitch D.H."/>
            <person name="Piano F."/>
        </authorList>
    </citation>
    <scope>NUCLEOTIDE SEQUENCE [LARGE SCALE GENOMIC DNA]</scope>
    <source>
        <strain evidence="10">PF1309</strain>
    </source>
</reference>
<keyword evidence="6" id="KW-1133">Transmembrane helix</keyword>
<keyword evidence="11" id="KW-1185">Reference proteome</keyword>
<dbReference type="Gene3D" id="1.10.1280.10">
    <property type="entry name" value="Di-copper center containing domain from catechol oxidase"/>
    <property type="match status" value="1"/>
</dbReference>
<dbReference type="Proteomes" id="UP000218231">
    <property type="component" value="Unassembled WGS sequence"/>
</dbReference>
<dbReference type="PANTHER" id="PTHR10887">
    <property type="entry name" value="DNA2/NAM7 HELICASE FAMILY"/>
    <property type="match status" value="1"/>
</dbReference>
<evidence type="ECO:0000256" key="4">
    <source>
        <dbReference type="ARBA" id="ARBA00022840"/>
    </source>
</evidence>
<evidence type="ECO:0000256" key="2">
    <source>
        <dbReference type="ARBA" id="ARBA00022801"/>
    </source>
</evidence>
<keyword evidence="6" id="KW-0472">Membrane</keyword>
<dbReference type="CDD" id="cd18808">
    <property type="entry name" value="SF1_C_Upf1"/>
    <property type="match status" value="1"/>
</dbReference>
<evidence type="ECO:0000259" key="9">
    <source>
        <dbReference type="Pfam" id="PF13087"/>
    </source>
</evidence>
<evidence type="ECO:0000259" key="8">
    <source>
        <dbReference type="Pfam" id="PF13086"/>
    </source>
</evidence>
<dbReference type="InterPro" id="IPR041679">
    <property type="entry name" value="DNA2/NAM7-like_C"/>
</dbReference>
<keyword evidence="2" id="KW-0378">Hydrolase</keyword>
<feature type="domain" description="Tyrosinase copper-binding" evidence="7">
    <location>
        <begin position="757"/>
        <end position="826"/>
    </location>
</feature>
<gene>
    <name evidence="10" type="ORF">WR25_03153</name>
</gene>
<evidence type="ECO:0000256" key="6">
    <source>
        <dbReference type="SAM" id="Phobius"/>
    </source>
</evidence>
<dbReference type="PANTHER" id="PTHR10887:SF495">
    <property type="entry name" value="HELICASE SENATAXIN ISOFORM X1-RELATED"/>
    <property type="match status" value="1"/>
</dbReference>
<dbReference type="InterPro" id="IPR041677">
    <property type="entry name" value="DNA2/NAM7_AAA_11"/>
</dbReference>
<feature type="region of interest" description="Disordered" evidence="5">
    <location>
        <begin position="597"/>
        <end position="644"/>
    </location>
</feature>
<dbReference type="GO" id="GO:0004386">
    <property type="term" value="F:helicase activity"/>
    <property type="evidence" value="ECO:0007669"/>
    <property type="project" value="UniProtKB-KW"/>
</dbReference>
<dbReference type="InterPro" id="IPR045055">
    <property type="entry name" value="DNA2/NAM7-like"/>
</dbReference>
<dbReference type="STRING" id="2018661.A0A2A2L724"/>
<dbReference type="Pfam" id="PF13086">
    <property type="entry name" value="AAA_11"/>
    <property type="match status" value="1"/>
</dbReference>
<dbReference type="OrthoDB" id="5851052at2759"/>
<dbReference type="SUPFAM" id="SSF48056">
    <property type="entry name" value="Di-copper centre-containing domain"/>
    <property type="match status" value="1"/>
</dbReference>
<keyword evidence="1" id="KW-0547">Nucleotide-binding</keyword>
<dbReference type="GO" id="GO:0005524">
    <property type="term" value="F:ATP binding"/>
    <property type="evidence" value="ECO:0007669"/>
    <property type="project" value="UniProtKB-KW"/>
</dbReference>